<dbReference type="Proteomes" id="UP000703269">
    <property type="component" value="Unassembled WGS sequence"/>
</dbReference>
<evidence type="ECO:0000313" key="3">
    <source>
        <dbReference type="EMBL" id="GJE95893.1"/>
    </source>
</evidence>
<evidence type="ECO:0000256" key="2">
    <source>
        <dbReference type="SAM" id="MobiDB-lite"/>
    </source>
</evidence>
<comment type="similarity">
    <text evidence="1">Belongs to the FAM72 family.</text>
</comment>
<feature type="compositionally biased region" description="Pro residues" evidence="2">
    <location>
        <begin position="330"/>
        <end position="339"/>
    </location>
</feature>
<protein>
    <recommendedName>
        <fullName evidence="5">Protein FAM72</fullName>
    </recommendedName>
</protein>
<dbReference type="EMBL" id="BPQB01000053">
    <property type="protein sequence ID" value="GJE95893.1"/>
    <property type="molecule type" value="Genomic_DNA"/>
</dbReference>
<dbReference type="OrthoDB" id="2526683at2759"/>
<evidence type="ECO:0000313" key="4">
    <source>
        <dbReference type="Proteomes" id="UP000703269"/>
    </source>
</evidence>
<sequence>MPAQTLASDPELLSPLRYAPYVQSPTLDLPEHATQNALHALAHVSYRPHAQASAPVVPHAHQRGAQQDYVYPVAPPPMQRGEDPAWRIYPVVPSQWSAHSSFVPGWLPHPPHRVAPMVPPPPLLHKVWLVDCKACGTFLTNRGMKAVLLLRPSVPLYSTDALPINCSPYALTAEASAASASTSHDQERSPAIARTCECLTQTLWCQGCGTAVGYMIVTPCLRCTSSITPNNRSTNGHRFVFYSAEIVASERHYVPGECGINIDAQSPHAVPHYPTPAASPPQRPRHPSGSPRAQRSLRSGVVTPPTRRRNSSASSSFNEPQSPYSDRSSSPPPLIPMTPPHAVYRPPVERLRAGELVFWHHLVRSGEIPAVTDDPRARAAIGDESPACDSPRSKAEAKGAKQSTTLRAKMIAGR</sequence>
<reference evidence="3 4" key="1">
    <citation type="submission" date="2021-08" db="EMBL/GenBank/DDBJ databases">
        <title>Draft Genome Sequence of Phanerochaete sordida strain YK-624.</title>
        <authorList>
            <person name="Mori T."/>
            <person name="Dohra H."/>
            <person name="Suzuki T."/>
            <person name="Kawagishi H."/>
            <person name="Hirai H."/>
        </authorList>
    </citation>
    <scope>NUCLEOTIDE SEQUENCE [LARGE SCALE GENOMIC DNA]</scope>
    <source>
        <strain evidence="3 4">YK-624</strain>
    </source>
</reference>
<dbReference type="AlphaFoldDB" id="A0A9P3LI96"/>
<feature type="compositionally biased region" description="Pro residues" evidence="2">
    <location>
        <begin position="273"/>
        <end position="282"/>
    </location>
</feature>
<dbReference type="PANTHER" id="PTHR31841:SF1">
    <property type="entry name" value="PROTEIN FAM72A-RELATED"/>
    <property type="match status" value="1"/>
</dbReference>
<name>A0A9P3LI96_9APHY</name>
<dbReference type="PANTHER" id="PTHR31841">
    <property type="entry name" value="PROTEIN FAM72A-RELATED"/>
    <property type="match status" value="1"/>
</dbReference>
<evidence type="ECO:0000256" key="1">
    <source>
        <dbReference type="ARBA" id="ARBA00006888"/>
    </source>
</evidence>
<dbReference type="InterPro" id="IPR026768">
    <property type="entry name" value="YPEH2ZP"/>
</dbReference>
<gene>
    <name evidence="3" type="ORF">PsYK624_120840</name>
</gene>
<dbReference type="GO" id="GO:0005829">
    <property type="term" value="C:cytosol"/>
    <property type="evidence" value="ECO:0007669"/>
    <property type="project" value="TreeGrafter"/>
</dbReference>
<comment type="caution">
    <text evidence="3">The sequence shown here is derived from an EMBL/GenBank/DDBJ whole genome shotgun (WGS) entry which is preliminary data.</text>
</comment>
<feature type="region of interest" description="Disordered" evidence="2">
    <location>
        <begin position="265"/>
        <end position="341"/>
    </location>
</feature>
<feature type="region of interest" description="Disordered" evidence="2">
    <location>
        <begin position="381"/>
        <end position="414"/>
    </location>
</feature>
<organism evidence="3 4">
    <name type="scientific">Phanerochaete sordida</name>
    <dbReference type="NCBI Taxonomy" id="48140"/>
    <lineage>
        <taxon>Eukaryota</taxon>
        <taxon>Fungi</taxon>
        <taxon>Dikarya</taxon>
        <taxon>Basidiomycota</taxon>
        <taxon>Agaricomycotina</taxon>
        <taxon>Agaricomycetes</taxon>
        <taxon>Polyporales</taxon>
        <taxon>Phanerochaetaceae</taxon>
        <taxon>Phanerochaete</taxon>
    </lineage>
</organism>
<evidence type="ECO:0008006" key="5">
    <source>
        <dbReference type="Google" id="ProtNLM"/>
    </source>
</evidence>
<feature type="compositionally biased region" description="Low complexity" evidence="2">
    <location>
        <begin position="311"/>
        <end position="329"/>
    </location>
</feature>
<keyword evidence="4" id="KW-1185">Reference proteome</keyword>
<dbReference type="Pfam" id="PF14976">
    <property type="entry name" value="YPEH2ZP"/>
    <property type="match status" value="1"/>
</dbReference>
<proteinExistence type="inferred from homology"/>
<accession>A0A9P3LI96</accession>